<proteinExistence type="predicted"/>
<evidence type="ECO:0000256" key="1">
    <source>
        <dbReference type="SAM" id="MobiDB-lite"/>
    </source>
</evidence>
<evidence type="ECO:0000313" key="3">
    <source>
        <dbReference type="Proteomes" id="UP001159363"/>
    </source>
</evidence>
<reference evidence="2 3" key="1">
    <citation type="submission" date="2023-02" db="EMBL/GenBank/DDBJ databases">
        <title>LHISI_Scaffold_Assembly.</title>
        <authorList>
            <person name="Stuart O.P."/>
            <person name="Cleave R."/>
            <person name="Magrath M.J.L."/>
            <person name="Mikheyev A.S."/>
        </authorList>
    </citation>
    <scope>NUCLEOTIDE SEQUENCE [LARGE SCALE GENOMIC DNA]</scope>
    <source>
        <strain evidence="2">Daus_M_001</strain>
        <tissue evidence="2">Leg muscle</tissue>
    </source>
</reference>
<feature type="region of interest" description="Disordered" evidence="1">
    <location>
        <begin position="1"/>
        <end position="20"/>
    </location>
</feature>
<feature type="region of interest" description="Disordered" evidence="1">
    <location>
        <begin position="384"/>
        <end position="411"/>
    </location>
</feature>
<dbReference type="Proteomes" id="UP001159363">
    <property type="component" value="Chromosome 1"/>
</dbReference>
<keyword evidence="3" id="KW-1185">Reference proteome</keyword>
<protein>
    <submittedName>
        <fullName evidence="2">Uncharacterized protein</fullName>
    </submittedName>
</protein>
<evidence type="ECO:0000313" key="2">
    <source>
        <dbReference type="EMBL" id="KAJ8895468.1"/>
    </source>
</evidence>
<feature type="region of interest" description="Disordered" evidence="1">
    <location>
        <begin position="141"/>
        <end position="165"/>
    </location>
</feature>
<feature type="compositionally biased region" description="Basic and acidic residues" evidence="1">
    <location>
        <begin position="141"/>
        <end position="151"/>
    </location>
</feature>
<dbReference type="EMBL" id="JARBHB010000001">
    <property type="protein sequence ID" value="KAJ8895468.1"/>
    <property type="molecule type" value="Genomic_DNA"/>
</dbReference>
<name>A0ABQ9IFM3_9NEOP</name>
<accession>A0ABQ9IFM3</accession>
<sequence>MGKIRARREKGGELSSGKVVQVSARTNAVRVTRENDSSGIGRRGDRLLKTRGNDLGHRGGRVQHSRRDNIYLHELPRRKELRRRDVGQRGARCIGRVARRDLKEPDTASGLKIQAETVLINLSEEGSMWVIEVSMEQRRNERAWETGDPRENPPTNGLVRHDSRIDPAGDSTRIALVGGEQANRSATAGSRVRNIVRKSRDFSLYDAENSAALNVRDIGRAVSPPDKGCIKSGNGGQGGRGNRWRCGGGGMIEMSYGGWGEVDVIPYVGECVCSGAARPIYALRQPVQFTTLNNNCDASLARRFVKEENGARDRSLILGRRCDNTPTVLKSGRTPRSCNVTDDFQVAVPGIEPGNHLPAWRVTQQQKRSEVFYCFIGHPDRRQVASASTRNTAPRSSIARDNTGDSSLPPRTKITTLLRATPNEIGIRFPYRLLKVLPAVRYRPTTSGPKYRRSQEFAAVLKIYFKISMINFNGTGFPARTLK</sequence>
<gene>
    <name evidence="2" type="ORF">PR048_000801</name>
</gene>
<comment type="caution">
    <text evidence="2">The sequence shown here is derived from an EMBL/GenBank/DDBJ whole genome shotgun (WGS) entry which is preliminary data.</text>
</comment>
<organism evidence="2 3">
    <name type="scientific">Dryococelus australis</name>
    <dbReference type="NCBI Taxonomy" id="614101"/>
    <lineage>
        <taxon>Eukaryota</taxon>
        <taxon>Metazoa</taxon>
        <taxon>Ecdysozoa</taxon>
        <taxon>Arthropoda</taxon>
        <taxon>Hexapoda</taxon>
        <taxon>Insecta</taxon>
        <taxon>Pterygota</taxon>
        <taxon>Neoptera</taxon>
        <taxon>Polyneoptera</taxon>
        <taxon>Phasmatodea</taxon>
        <taxon>Verophasmatodea</taxon>
        <taxon>Anareolatae</taxon>
        <taxon>Phasmatidae</taxon>
        <taxon>Eurycanthinae</taxon>
        <taxon>Dryococelus</taxon>
    </lineage>
</organism>
<feature type="compositionally biased region" description="Polar residues" evidence="1">
    <location>
        <begin position="385"/>
        <end position="395"/>
    </location>
</feature>